<proteinExistence type="predicted"/>
<geneLocation type="mitochondrion" evidence="1"/>
<evidence type="ECO:0000313" key="1">
    <source>
        <dbReference type="EMBL" id="ART31144.1"/>
    </source>
</evidence>
<dbReference type="AlphaFoldDB" id="A0A1Y0B189"/>
<protein>
    <submittedName>
        <fullName evidence="1">Uncharacterized protein</fullName>
    </submittedName>
</protein>
<reference evidence="1" key="1">
    <citation type="submission" date="2017-03" db="EMBL/GenBank/DDBJ databases">
        <title>The mitochondrial genome of the carnivorous plant Utricularia reniformis (Lentibulariaceae): structure, comparative analysis and evolutionary landmarks.</title>
        <authorList>
            <person name="Silva S.R."/>
            <person name="Alvarenga D.O."/>
            <person name="Michael T.P."/>
            <person name="Miranda V.F.O."/>
            <person name="Varani A.M."/>
        </authorList>
    </citation>
    <scope>NUCLEOTIDE SEQUENCE</scope>
</reference>
<dbReference type="EMBL" id="KY774314">
    <property type="protein sequence ID" value="ART31144.1"/>
    <property type="molecule type" value="Genomic_DNA"/>
</dbReference>
<gene>
    <name evidence="1" type="ORF">AEK19_MT0917</name>
</gene>
<sequence>MNSIERRLLAKLSSPLPTRLALALKGKSSQKSG</sequence>
<organism evidence="1">
    <name type="scientific">Utricularia reniformis</name>
    <dbReference type="NCBI Taxonomy" id="192314"/>
    <lineage>
        <taxon>Eukaryota</taxon>
        <taxon>Viridiplantae</taxon>
        <taxon>Streptophyta</taxon>
        <taxon>Embryophyta</taxon>
        <taxon>Tracheophyta</taxon>
        <taxon>Spermatophyta</taxon>
        <taxon>Magnoliopsida</taxon>
        <taxon>eudicotyledons</taxon>
        <taxon>Gunneridae</taxon>
        <taxon>Pentapetalae</taxon>
        <taxon>asterids</taxon>
        <taxon>lamiids</taxon>
        <taxon>Lamiales</taxon>
        <taxon>Lentibulariaceae</taxon>
        <taxon>Utricularia</taxon>
    </lineage>
</organism>
<keyword evidence="1" id="KW-0496">Mitochondrion</keyword>
<name>A0A1Y0B189_9LAMI</name>
<accession>A0A1Y0B189</accession>